<proteinExistence type="predicted"/>
<accession>A0ABW0ESZ4</accession>
<dbReference type="Gene3D" id="1.10.260.40">
    <property type="entry name" value="lambda repressor-like DNA-binding domains"/>
    <property type="match status" value="1"/>
</dbReference>
<dbReference type="EMBL" id="JBHSKF010000013">
    <property type="protein sequence ID" value="MFC5289886.1"/>
    <property type="molecule type" value="Genomic_DNA"/>
</dbReference>
<reference evidence="3" key="1">
    <citation type="journal article" date="2019" name="Int. J. Syst. Evol. Microbiol.">
        <title>The Global Catalogue of Microorganisms (GCM) 10K type strain sequencing project: providing services to taxonomists for standard genome sequencing and annotation.</title>
        <authorList>
            <consortium name="The Broad Institute Genomics Platform"/>
            <consortium name="The Broad Institute Genome Sequencing Center for Infectious Disease"/>
            <person name="Wu L."/>
            <person name="Ma J."/>
        </authorList>
    </citation>
    <scope>NUCLEOTIDE SEQUENCE [LARGE SCALE GENOMIC DNA]</scope>
    <source>
        <strain evidence="3">CCUG 59778</strain>
    </source>
</reference>
<dbReference type="RefSeq" id="WP_378249754.1">
    <property type="nucleotide sequence ID" value="NZ_JBHSKF010000013.1"/>
</dbReference>
<gene>
    <name evidence="2" type="ORF">ACFPM7_22760</name>
</gene>
<organism evidence="2 3">
    <name type="scientific">Actinokineospora guangxiensis</name>
    <dbReference type="NCBI Taxonomy" id="1490288"/>
    <lineage>
        <taxon>Bacteria</taxon>
        <taxon>Bacillati</taxon>
        <taxon>Actinomycetota</taxon>
        <taxon>Actinomycetes</taxon>
        <taxon>Pseudonocardiales</taxon>
        <taxon>Pseudonocardiaceae</taxon>
        <taxon>Actinokineospora</taxon>
    </lineage>
</organism>
<protein>
    <submittedName>
        <fullName evidence="2">Helix-turn-helix domain-containing protein</fullName>
    </submittedName>
</protein>
<evidence type="ECO:0000313" key="3">
    <source>
        <dbReference type="Proteomes" id="UP001596157"/>
    </source>
</evidence>
<dbReference type="PROSITE" id="PS50943">
    <property type="entry name" value="HTH_CROC1"/>
    <property type="match status" value="1"/>
</dbReference>
<dbReference type="SUPFAM" id="SSF47413">
    <property type="entry name" value="lambda repressor-like DNA-binding domains"/>
    <property type="match status" value="1"/>
</dbReference>
<feature type="domain" description="HTH cro/C1-type" evidence="1">
    <location>
        <begin position="9"/>
        <end position="53"/>
    </location>
</feature>
<dbReference type="InterPro" id="IPR001387">
    <property type="entry name" value="Cro/C1-type_HTH"/>
</dbReference>
<comment type="caution">
    <text evidence="2">The sequence shown here is derived from an EMBL/GenBank/DDBJ whole genome shotgun (WGS) entry which is preliminary data.</text>
</comment>
<sequence>MAGSFGALLRELRIAAGISMGQLAKRVNYSKSYLSKIENDVKPPNELLARLCDGTLDAGGRLIESARAARDRAPTLDRRQVLAAGTALGVVLAGGPRPVPDERVITGMRTMFEHLRALAAQTSPAYVLDPLIAHVRTVHALAAENPEPTRGRLLLLAARVAEHTGWMHQEAGDDHGALWWTRHAADLARSGGDREAVAYTLVREAGLAMHRHDPISTVELARRAQQVDRASPRTRAMAARREAQGHALAGDRAAHDRAMDHALTLIDAAPPDLRDYPILGSTAPNPVELARGFSLCDLGLVAESAAVLDRELTRVPASSRRTLARFGARRSLAHALAGEIDQSCATLPETLDHAAQVDSATIRADLRDLSRTLGRWRAHPAVREVYPELAHVLHKRSG</sequence>
<keyword evidence="3" id="KW-1185">Reference proteome</keyword>
<dbReference type="Proteomes" id="UP001596157">
    <property type="component" value="Unassembled WGS sequence"/>
</dbReference>
<dbReference type="InterPro" id="IPR010982">
    <property type="entry name" value="Lambda_DNA-bd_dom_sf"/>
</dbReference>
<name>A0ABW0ESZ4_9PSEU</name>
<evidence type="ECO:0000259" key="1">
    <source>
        <dbReference type="PROSITE" id="PS50943"/>
    </source>
</evidence>
<dbReference type="Pfam" id="PF13560">
    <property type="entry name" value="HTH_31"/>
    <property type="match status" value="1"/>
</dbReference>
<dbReference type="CDD" id="cd00093">
    <property type="entry name" value="HTH_XRE"/>
    <property type="match status" value="1"/>
</dbReference>
<dbReference type="SMART" id="SM00530">
    <property type="entry name" value="HTH_XRE"/>
    <property type="match status" value="1"/>
</dbReference>
<evidence type="ECO:0000313" key="2">
    <source>
        <dbReference type="EMBL" id="MFC5289886.1"/>
    </source>
</evidence>